<keyword evidence="1" id="KW-0472">Membrane</keyword>
<dbReference type="Pfam" id="PF20398">
    <property type="entry name" value="DUF6691"/>
    <property type="match status" value="1"/>
</dbReference>
<accession>A0A2I1DMJ3</accession>
<dbReference type="EMBL" id="MXAV01000025">
    <property type="protein sequence ID" value="PKY11084.1"/>
    <property type="molecule type" value="Genomic_DNA"/>
</dbReference>
<reference evidence="2 3" key="1">
    <citation type="submission" date="2017-03" db="EMBL/GenBank/DDBJ databases">
        <title>Draft genime sequence of the acidophilic sulfur-oxidizing bacterium Acidithiobacillus sp. SH, isolated from seawater.</title>
        <authorList>
            <person name="Sharmin S."/>
            <person name="Tokuhisa M."/>
            <person name="Kanao T."/>
            <person name="Kamimura K."/>
        </authorList>
    </citation>
    <scope>NUCLEOTIDE SEQUENCE [LARGE SCALE GENOMIC DNA]</scope>
    <source>
        <strain evidence="2 3">SH</strain>
    </source>
</reference>
<dbReference type="OrthoDB" id="9790409at2"/>
<gene>
    <name evidence="2" type="ORF">B1757_06210</name>
</gene>
<dbReference type="Proteomes" id="UP000234329">
    <property type="component" value="Unassembled WGS sequence"/>
</dbReference>
<keyword evidence="1" id="KW-1133">Transmembrane helix</keyword>
<comment type="caution">
    <text evidence="2">The sequence shown here is derived from an EMBL/GenBank/DDBJ whole genome shotgun (WGS) entry which is preliminary data.</text>
</comment>
<dbReference type="AlphaFoldDB" id="A0A2I1DMJ3"/>
<dbReference type="InterPro" id="IPR046513">
    <property type="entry name" value="DUF6691"/>
</dbReference>
<feature type="transmembrane region" description="Helical" evidence="1">
    <location>
        <begin position="42"/>
        <end position="61"/>
    </location>
</feature>
<evidence type="ECO:0008006" key="4">
    <source>
        <dbReference type="Google" id="ProtNLM"/>
    </source>
</evidence>
<feature type="transmembrane region" description="Helical" evidence="1">
    <location>
        <begin position="118"/>
        <end position="138"/>
    </location>
</feature>
<protein>
    <recommendedName>
        <fullName evidence="4">Transporter</fullName>
    </recommendedName>
</protein>
<feature type="transmembrane region" description="Helical" evidence="1">
    <location>
        <begin position="85"/>
        <end position="106"/>
    </location>
</feature>
<evidence type="ECO:0000313" key="2">
    <source>
        <dbReference type="EMBL" id="PKY11084.1"/>
    </source>
</evidence>
<evidence type="ECO:0000313" key="3">
    <source>
        <dbReference type="Proteomes" id="UP000234329"/>
    </source>
</evidence>
<name>A0A2I1DMJ3_9PROT</name>
<keyword evidence="3" id="KW-1185">Reference proteome</keyword>
<organism evidence="2 3">
    <name type="scientific">Acidithiobacillus marinus</name>
    <dbReference type="NCBI Taxonomy" id="187490"/>
    <lineage>
        <taxon>Bacteria</taxon>
        <taxon>Pseudomonadati</taxon>
        <taxon>Pseudomonadota</taxon>
        <taxon>Acidithiobacillia</taxon>
        <taxon>Acidithiobacillales</taxon>
        <taxon>Acidithiobacillaceae</taxon>
        <taxon>Acidithiobacillus</taxon>
    </lineage>
</organism>
<dbReference type="RefSeq" id="WP_101537502.1">
    <property type="nucleotide sequence ID" value="NZ_MXAV01000025.1"/>
</dbReference>
<sequence length="144" mass="14971">MMRLLVALFSGSLFGLGLVVSDMVNAQRVQGWMDVLGNWDPTLGFVLLGAILPMLLAWPLGARRGKAFLGNALPGPASVQINRELFLGAALFGVGWGLVGLCPGPAVAGLGLNGSSGLFFFLAMGAGMFAASPLRRLFLRPVAA</sequence>
<keyword evidence="1" id="KW-0812">Transmembrane</keyword>
<evidence type="ECO:0000256" key="1">
    <source>
        <dbReference type="SAM" id="Phobius"/>
    </source>
</evidence>
<proteinExistence type="predicted"/>
<dbReference type="InParanoid" id="A0A2I1DMJ3"/>